<protein>
    <recommendedName>
        <fullName evidence="3">ComF family protein</fullName>
    </recommendedName>
</protein>
<dbReference type="HOGENOM" id="CLU_054549_4_0_9"/>
<dbReference type="RefSeq" id="WP_052696320.1">
    <property type="nucleotide sequence ID" value="NZ_JBHTHW010000008.1"/>
</dbReference>
<dbReference type="InterPro" id="IPR051910">
    <property type="entry name" value="ComF/GntX_DNA_util-trans"/>
</dbReference>
<evidence type="ECO:0000313" key="2">
    <source>
        <dbReference type="Proteomes" id="UP000033695"/>
    </source>
</evidence>
<keyword evidence="2" id="KW-1185">Reference proteome</keyword>
<dbReference type="AlphaFoldDB" id="A0A0F4KQ17"/>
<dbReference type="Proteomes" id="UP000033695">
    <property type="component" value="Unassembled WGS sequence"/>
</dbReference>
<evidence type="ECO:0000313" key="1">
    <source>
        <dbReference type="EMBL" id="KJY48772.1"/>
    </source>
</evidence>
<dbReference type="InterPro" id="IPR029057">
    <property type="entry name" value="PRTase-like"/>
</dbReference>
<dbReference type="EMBL" id="JXBZ01000008">
    <property type="protein sequence ID" value="KJY48772.1"/>
    <property type="molecule type" value="Genomic_DNA"/>
</dbReference>
<dbReference type="OrthoDB" id="9779910at2"/>
<name>A0A0F4KQ17_9LACO</name>
<dbReference type="PATRIC" id="fig|1218508.4.peg.1171"/>
<proteinExistence type="predicted"/>
<comment type="caution">
    <text evidence="1">The sequence shown here is derived from an EMBL/GenBank/DDBJ whole genome shotgun (WGS) entry which is preliminary data.</text>
</comment>
<dbReference type="PANTHER" id="PTHR47505:SF1">
    <property type="entry name" value="DNA UTILIZATION PROTEIN YHGH"/>
    <property type="match status" value="1"/>
</dbReference>
<dbReference type="Gene3D" id="3.40.50.2020">
    <property type="match status" value="1"/>
</dbReference>
<dbReference type="STRING" id="1218508.JG29_11830"/>
<reference evidence="1 2" key="1">
    <citation type="submission" date="2014-12" db="EMBL/GenBank/DDBJ databases">
        <title>Comparative genomics of the lactic acid bacteria isolated from the honey bee gut.</title>
        <authorList>
            <person name="Ellegaard K.M."/>
            <person name="Tamarit D."/>
            <person name="Javelind E."/>
            <person name="Olofsson T."/>
            <person name="Andersson S.G."/>
            <person name="Vasquez A."/>
        </authorList>
    </citation>
    <scope>NUCLEOTIDE SEQUENCE [LARGE SCALE GENOMIC DNA]</scope>
    <source>
        <strain evidence="1 2">Hon2</strain>
    </source>
</reference>
<evidence type="ECO:0008006" key="3">
    <source>
        <dbReference type="Google" id="ProtNLM"/>
    </source>
</evidence>
<organism evidence="1 2">
    <name type="scientific">Bombilactobacillus mellis</name>
    <dbReference type="NCBI Taxonomy" id="1218508"/>
    <lineage>
        <taxon>Bacteria</taxon>
        <taxon>Bacillati</taxon>
        <taxon>Bacillota</taxon>
        <taxon>Bacilli</taxon>
        <taxon>Lactobacillales</taxon>
        <taxon>Lactobacillaceae</taxon>
        <taxon>Bombilactobacillus</taxon>
    </lineage>
</organism>
<sequence>MTSKCLLCQSTIIHELRPQEILAGKKLMPDYLCQRCRAEFQLIRKPCCPTCGRSGSIKQCQDCQMWQQQGYSNFQHRALFKYNTAMHDYFKRYKRYGDYHLRLVFQPYLLRALRHFSPPFIYVPSDFQHWQSRQFDPVWGLFSEIVKLTPALIKLPTTKAQAQKSRQERMQAPQFLQFNSQYTSVLQAQQITILDDIYTTGRTIFHVHDCLRQQGYTGKLVSLSLAR</sequence>
<dbReference type="PANTHER" id="PTHR47505">
    <property type="entry name" value="DNA UTILIZATION PROTEIN YHGH"/>
    <property type="match status" value="1"/>
</dbReference>
<dbReference type="SUPFAM" id="SSF53271">
    <property type="entry name" value="PRTase-like"/>
    <property type="match status" value="1"/>
</dbReference>
<gene>
    <name evidence="1" type="ORF">JG29_11830</name>
</gene>
<accession>A0A0F4KQ17</accession>